<keyword evidence="9" id="KW-1185">Reference proteome</keyword>
<feature type="domain" description="Disease resistance N-terminal" evidence="5">
    <location>
        <begin position="5"/>
        <end position="95"/>
    </location>
</feature>
<dbReference type="EMBL" id="JXTC01000317">
    <property type="protein sequence ID" value="PON65810.1"/>
    <property type="molecule type" value="Genomic_DNA"/>
</dbReference>
<dbReference type="InterPro" id="IPR002182">
    <property type="entry name" value="NB-ARC"/>
</dbReference>
<dbReference type="FunFam" id="1.10.10.10:FF:000322">
    <property type="entry name" value="Probable disease resistance protein At1g63360"/>
    <property type="match status" value="1"/>
</dbReference>
<dbReference type="CDD" id="cd14798">
    <property type="entry name" value="RX-CC_like"/>
    <property type="match status" value="1"/>
</dbReference>
<dbReference type="InParanoid" id="A0A2P5CXN5"/>
<dbReference type="PANTHER" id="PTHR23155">
    <property type="entry name" value="DISEASE RESISTANCE PROTEIN RP"/>
    <property type="match status" value="1"/>
</dbReference>
<evidence type="ECO:0000313" key="9">
    <source>
        <dbReference type="Proteomes" id="UP000237000"/>
    </source>
</evidence>
<dbReference type="Gene3D" id="1.10.8.430">
    <property type="entry name" value="Helical domain of apoptotic protease-activating factors"/>
    <property type="match status" value="1"/>
</dbReference>
<reference evidence="9" key="1">
    <citation type="submission" date="2016-06" db="EMBL/GenBank/DDBJ databases">
        <title>Parallel loss of symbiosis genes in relatives of nitrogen-fixing non-legume Parasponia.</title>
        <authorList>
            <person name="Van Velzen R."/>
            <person name="Holmer R."/>
            <person name="Bu F."/>
            <person name="Rutten L."/>
            <person name="Van Zeijl A."/>
            <person name="Liu W."/>
            <person name="Santuari L."/>
            <person name="Cao Q."/>
            <person name="Sharma T."/>
            <person name="Shen D."/>
            <person name="Roswanjaya Y."/>
            <person name="Wardhani T."/>
            <person name="Kalhor M.S."/>
            <person name="Jansen J."/>
            <person name="Van den Hoogen J."/>
            <person name="Gungor B."/>
            <person name="Hartog M."/>
            <person name="Hontelez J."/>
            <person name="Verver J."/>
            <person name="Yang W.-C."/>
            <person name="Schijlen E."/>
            <person name="Repin R."/>
            <person name="Schilthuizen M."/>
            <person name="Schranz E."/>
            <person name="Heidstra R."/>
            <person name="Miyata K."/>
            <person name="Fedorova E."/>
            <person name="Kohlen W."/>
            <person name="Bisseling T."/>
            <person name="Smit S."/>
            <person name="Geurts R."/>
        </authorList>
    </citation>
    <scope>NUCLEOTIDE SEQUENCE [LARGE SCALE GENOMIC DNA]</scope>
    <source>
        <strain evidence="9">cv. RG33-2</strain>
    </source>
</reference>
<feature type="domain" description="Disease resistance R13L4/SHOC-2-like LRR" evidence="7">
    <location>
        <begin position="573"/>
        <end position="882"/>
    </location>
</feature>
<evidence type="ECO:0000256" key="2">
    <source>
        <dbReference type="ARBA" id="ARBA00022741"/>
    </source>
</evidence>
<protein>
    <submittedName>
        <fullName evidence="8">NB-ARC domain, LRR domain containing protein</fullName>
    </submittedName>
</protein>
<dbReference type="Pfam" id="PF23559">
    <property type="entry name" value="WHD_DRP"/>
    <property type="match status" value="1"/>
</dbReference>
<dbReference type="Pfam" id="PF23598">
    <property type="entry name" value="LRR_14"/>
    <property type="match status" value="1"/>
</dbReference>
<accession>A0A2P5CXN5</accession>
<dbReference type="Gene3D" id="1.10.10.10">
    <property type="entry name" value="Winged helix-like DNA-binding domain superfamily/Winged helix DNA-binding domain"/>
    <property type="match status" value="1"/>
</dbReference>
<evidence type="ECO:0000256" key="3">
    <source>
        <dbReference type="ARBA" id="ARBA00022821"/>
    </source>
</evidence>
<name>A0A2P5CXN5_TREOI</name>
<dbReference type="InterPro" id="IPR038005">
    <property type="entry name" value="RX-like_CC"/>
</dbReference>
<dbReference type="PRINTS" id="PR00364">
    <property type="entry name" value="DISEASERSIST"/>
</dbReference>
<dbReference type="InterPro" id="IPR042197">
    <property type="entry name" value="Apaf_helical"/>
</dbReference>
<sequence length="937" mass="108123">MAETFLSPVIQKLLDLLAEEVNLLKGVHREVKSLRDELEIIQPFLRDAEAKLEKGELRDATKVWLKQMREEADRIEDIVDDYLHYLATKGQGHDRKRRFVDFVREACHLAKSVKPRYDIASEIREIKESLREIKERGQSYGLRPFEQGSSSSNQDMPNVDASIDLRLGSLFIEEDDLVGIDSTSKELIKSLVEGPSTRMVISLVGEGGIGKTTLAKKVYDDVKSHFDCYAWISVSQSYNMENVLKNMRSQIWSKKSPVREIGTIEGLIELLRDYLLKKRYVVVFDDVWERDFWGVIKHAFPSKNKGDRIIITTRNTSIAISIKKTPFDLVQELKPWPWELAWELFCKKAFPFEFEKRCPRVLDHLSREIVRKCQGLPLVIVAIAGLLSTKEMIELEWRRVLDNLNDEFENNPQLTSVSKVLSFSYHDLPYHLKSCFSYFGIFPENYSILDKRLYRLWIAEGFIKSRRDKTLEQVAQEYLNELIHRNLVSFNIQSGYIRRCQVHDLMREIILTRTDELCFGQILNSSKPRFQGKSRRLSIYNTTEDVLKVVGDSKIRTVIMFNIDELTSCFVVNLFENCRLLKVLDFEDAPLDNLPSEVGNLLHLKYLNLNGTKVKTLPKSIGNLHNLQALNLFDTLVEELPIEVNKLRNLQHLLAEWYNNENEFSLYSFGCVRIQEGIGCLEKLQTLTFVEAYGRVGFVKELEKLTKLETLGIGKVSAEMGKALVASIGKMNLLEGLYINSVSHEEILDLKCASSPPFLRYLSLRCRLQEFPDWISKLQNLRGLSLRFSRLTDEPLKCLKGLPNLAFILLYQAYDGAELHFEEGGFKKLKELKLGKLEGLKVVKIDRGALPLLEEFDFDACPLMQEMPSDIEHLTNLKSLKITDMPREFMAGLQPNGGPQYWKIKYIPSVTFRFKNGGRTSFHVYKLGELDLLQRLQ</sequence>
<dbReference type="Gene3D" id="3.40.50.300">
    <property type="entry name" value="P-loop containing nucleotide triphosphate hydrolases"/>
    <property type="match status" value="1"/>
</dbReference>
<dbReference type="GO" id="GO:0043531">
    <property type="term" value="F:ADP binding"/>
    <property type="evidence" value="ECO:0007669"/>
    <property type="project" value="InterPro"/>
</dbReference>
<feature type="domain" description="NB-ARC" evidence="4">
    <location>
        <begin position="183"/>
        <end position="351"/>
    </location>
</feature>
<dbReference type="InterPro" id="IPR027417">
    <property type="entry name" value="P-loop_NTPase"/>
</dbReference>
<evidence type="ECO:0000313" key="8">
    <source>
        <dbReference type="EMBL" id="PON65810.1"/>
    </source>
</evidence>
<dbReference type="InterPro" id="IPR044974">
    <property type="entry name" value="Disease_R_plants"/>
</dbReference>
<dbReference type="PANTHER" id="PTHR23155:SF1052">
    <property type="entry name" value="DISEASE RESISTANCE PROTEIN RPM1"/>
    <property type="match status" value="1"/>
</dbReference>
<evidence type="ECO:0000259" key="6">
    <source>
        <dbReference type="Pfam" id="PF23559"/>
    </source>
</evidence>
<dbReference type="Gene3D" id="1.20.5.4130">
    <property type="match status" value="1"/>
</dbReference>
<dbReference type="SUPFAM" id="SSF52540">
    <property type="entry name" value="P-loop containing nucleoside triphosphate hydrolases"/>
    <property type="match status" value="1"/>
</dbReference>
<proteinExistence type="predicted"/>
<gene>
    <name evidence="8" type="ORF">TorRG33x02_269860</name>
</gene>
<dbReference type="Pfam" id="PF18052">
    <property type="entry name" value="Rx_N"/>
    <property type="match status" value="1"/>
</dbReference>
<dbReference type="SUPFAM" id="SSF52058">
    <property type="entry name" value="L domain-like"/>
    <property type="match status" value="1"/>
</dbReference>
<dbReference type="OrthoDB" id="1053178at2759"/>
<comment type="caution">
    <text evidence="8">The sequence shown here is derived from an EMBL/GenBank/DDBJ whole genome shotgun (WGS) entry which is preliminary data.</text>
</comment>
<feature type="domain" description="Disease resistance protein winged helix" evidence="6">
    <location>
        <begin position="441"/>
        <end position="510"/>
    </location>
</feature>
<dbReference type="Gene3D" id="3.80.10.10">
    <property type="entry name" value="Ribonuclease Inhibitor"/>
    <property type="match status" value="1"/>
</dbReference>
<evidence type="ECO:0000259" key="4">
    <source>
        <dbReference type="Pfam" id="PF00931"/>
    </source>
</evidence>
<dbReference type="AlphaFoldDB" id="A0A2P5CXN5"/>
<organism evidence="8 9">
    <name type="scientific">Trema orientale</name>
    <name type="common">Charcoal tree</name>
    <name type="synonym">Celtis orientalis</name>
    <dbReference type="NCBI Taxonomy" id="63057"/>
    <lineage>
        <taxon>Eukaryota</taxon>
        <taxon>Viridiplantae</taxon>
        <taxon>Streptophyta</taxon>
        <taxon>Embryophyta</taxon>
        <taxon>Tracheophyta</taxon>
        <taxon>Spermatophyta</taxon>
        <taxon>Magnoliopsida</taxon>
        <taxon>eudicotyledons</taxon>
        <taxon>Gunneridae</taxon>
        <taxon>Pentapetalae</taxon>
        <taxon>rosids</taxon>
        <taxon>fabids</taxon>
        <taxon>Rosales</taxon>
        <taxon>Cannabaceae</taxon>
        <taxon>Trema</taxon>
    </lineage>
</organism>
<dbReference type="InterPro" id="IPR036388">
    <property type="entry name" value="WH-like_DNA-bd_sf"/>
</dbReference>
<dbReference type="InterPro" id="IPR055414">
    <property type="entry name" value="LRR_R13L4/SHOC2-like"/>
</dbReference>
<evidence type="ECO:0000259" key="5">
    <source>
        <dbReference type="Pfam" id="PF18052"/>
    </source>
</evidence>
<evidence type="ECO:0000256" key="1">
    <source>
        <dbReference type="ARBA" id="ARBA00022737"/>
    </source>
</evidence>
<dbReference type="InterPro" id="IPR041118">
    <property type="entry name" value="Rx_N"/>
</dbReference>
<dbReference type="InterPro" id="IPR032675">
    <property type="entry name" value="LRR_dom_sf"/>
</dbReference>
<keyword evidence="1" id="KW-0677">Repeat</keyword>
<keyword evidence="2" id="KW-0547">Nucleotide-binding</keyword>
<keyword evidence="3" id="KW-0611">Plant defense</keyword>
<dbReference type="FunFam" id="3.40.50.300:FF:001091">
    <property type="entry name" value="Probable disease resistance protein At1g61300"/>
    <property type="match status" value="1"/>
</dbReference>
<dbReference type="GO" id="GO:0098542">
    <property type="term" value="P:defense response to other organism"/>
    <property type="evidence" value="ECO:0007669"/>
    <property type="project" value="TreeGrafter"/>
</dbReference>
<dbReference type="Pfam" id="PF00931">
    <property type="entry name" value="NB-ARC"/>
    <property type="match status" value="1"/>
</dbReference>
<evidence type="ECO:0000259" key="7">
    <source>
        <dbReference type="Pfam" id="PF23598"/>
    </source>
</evidence>
<dbReference type="InterPro" id="IPR058922">
    <property type="entry name" value="WHD_DRP"/>
</dbReference>
<dbReference type="Proteomes" id="UP000237000">
    <property type="component" value="Unassembled WGS sequence"/>
</dbReference>